<dbReference type="PANTHER" id="PTHR30250:SF10">
    <property type="entry name" value="LIPOPOLYSACCHARIDE BIOSYNTHESIS PROTEIN WZXC"/>
    <property type="match status" value="1"/>
</dbReference>
<feature type="transmembrane region" description="Helical" evidence="7">
    <location>
        <begin position="301"/>
        <end position="324"/>
    </location>
</feature>
<keyword evidence="5 7" id="KW-1133">Transmembrane helix</keyword>
<comment type="similarity">
    <text evidence="2">Belongs to the polysaccharide synthase family.</text>
</comment>
<dbReference type="AlphaFoldDB" id="A0A0D0QIL7"/>
<evidence type="ECO:0000256" key="4">
    <source>
        <dbReference type="ARBA" id="ARBA00022692"/>
    </source>
</evidence>
<feature type="transmembrane region" description="Helical" evidence="7">
    <location>
        <begin position="426"/>
        <end position="444"/>
    </location>
</feature>
<dbReference type="GO" id="GO:0005886">
    <property type="term" value="C:plasma membrane"/>
    <property type="evidence" value="ECO:0007669"/>
    <property type="project" value="UniProtKB-SubCell"/>
</dbReference>
<dbReference type="STRING" id="1123501.Wenmar_00287"/>
<keyword evidence="9" id="KW-1185">Reference proteome</keyword>
<evidence type="ECO:0000256" key="5">
    <source>
        <dbReference type="ARBA" id="ARBA00022989"/>
    </source>
</evidence>
<keyword evidence="4 7" id="KW-0812">Transmembrane</keyword>
<accession>A0A0D0QIL7</accession>
<dbReference type="PANTHER" id="PTHR30250">
    <property type="entry name" value="PST FAMILY PREDICTED COLANIC ACID TRANSPORTER"/>
    <property type="match status" value="1"/>
</dbReference>
<keyword evidence="3" id="KW-1003">Cell membrane</keyword>
<dbReference type="Pfam" id="PF13440">
    <property type="entry name" value="Polysacc_synt_3"/>
    <property type="match status" value="1"/>
</dbReference>
<feature type="transmembrane region" description="Helical" evidence="7">
    <location>
        <begin position="159"/>
        <end position="178"/>
    </location>
</feature>
<dbReference type="Proteomes" id="UP000035100">
    <property type="component" value="Unassembled WGS sequence"/>
</dbReference>
<reference evidence="8 9" key="1">
    <citation type="submission" date="2013-01" db="EMBL/GenBank/DDBJ databases">
        <authorList>
            <person name="Fiebig A."/>
            <person name="Goeker M."/>
            <person name="Klenk H.-P.P."/>
        </authorList>
    </citation>
    <scope>NUCLEOTIDE SEQUENCE [LARGE SCALE GENOMIC DNA]</scope>
    <source>
        <strain evidence="8 9">DSM 24838</strain>
    </source>
</reference>
<dbReference type="InterPro" id="IPR050833">
    <property type="entry name" value="Poly_Biosynth_Transport"/>
</dbReference>
<feature type="transmembrane region" description="Helical" evidence="7">
    <location>
        <begin position="330"/>
        <end position="355"/>
    </location>
</feature>
<feature type="transmembrane region" description="Helical" evidence="7">
    <location>
        <begin position="215"/>
        <end position="237"/>
    </location>
</feature>
<sequence>MSAGFVRYFGGTGLMQRVARSSAFTAGGFVTSQAIRLASNLILTRLLFPEAFGLMAIVSVFIMGLAMFSDVGVGPSIMSSKRGDDRDFLDTAWTIQIVRGWALFVVACLLTWPVAWFYDEPRLRWFLPLAAVALVIDSYKPTKVETQNRHLRAGRLTLIEMGCQIVGVLTAIALAYALRSVWALVLSNLVASVAMLVMVTVFLPGPGNRLRWERAAAGELIHFGKWIFLSTVCGFLIGQSDKVIIGKYLDLGSFGLYNIGFFLASVPLLLGGALMRRLLIPVYRESPPGESRENFLRVRRMRAAVGGVLAAGVIVLAFGGVWFVDLMYDSRYLAAGGVVVLFAAVQMPALVILTCDQAALAAGDSRRFFVLTLVRAALVVAGLVIGLEMMGLMGAILGLGAANLLAYPVLAWLNRPHGAWDPGLDLGFLALGLLSGGLAIAYNVDAVVALAGL</sequence>
<feature type="transmembrane region" description="Helical" evidence="7">
    <location>
        <begin position="98"/>
        <end position="117"/>
    </location>
</feature>
<dbReference type="OrthoDB" id="7605542at2"/>
<feature type="transmembrane region" description="Helical" evidence="7">
    <location>
        <begin position="393"/>
        <end position="414"/>
    </location>
</feature>
<dbReference type="EMBL" id="AONG01000003">
    <property type="protein sequence ID" value="KIQ70913.1"/>
    <property type="molecule type" value="Genomic_DNA"/>
</dbReference>
<proteinExistence type="inferred from homology"/>
<comment type="subcellular location">
    <subcellularLocation>
        <location evidence="1">Cell membrane</location>
        <topology evidence="1">Multi-pass membrane protein</topology>
    </subcellularLocation>
</comment>
<evidence type="ECO:0000256" key="1">
    <source>
        <dbReference type="ARBA" id="ARBA00004651"/>
    </source>
</evidence>
<feature type="transmembrane region" description="Helical" evidence="7">
    <location>
        <begin position="257"/>
        <end position="280"/>
    </location>
</feature>
<name>A0A0D0QIL7_9RHOB</name>
<keyword evidence="6 7" id="KW-0472">Membrane</keyword>
<evidence type="ECO:0000256" key="2">
    <source>
        <dbReference type="ARBA" id="ARBA00007430"/>
    </source>
</evidence>
<gene>
    <name evidence="8" type="ORF">Wenmar_00287</name>
</gene>
<feature type="transmembrane region" description="Helical" evidence="7">
    <location>
        <begin position="184"/>
        <end position="203"/>
    </location>
</feature>
<evidence type="ECO:0000313" key="9">
    <source>
        <dbReference type="Proteomes" id="UP000035100"/>
    </source>
</evidence>
<evidence type="ECO:0000313" key="8">
    <source>
        <dbReference type="EMBL" id="KIQ70913.1"/>
    </source>
</evidence>
<dbReference type="RefSeq" id="WP_026198586.1">
    <property type="nucleotide sequence ID" value="NZ_KB902313.1"/>
</dbReference>
<evidence type="ECO:0000256" key="7">
    <source>
        <dbReference type="SAM" id="Phobius"/>
    </source>
</evidence>
<dbReference type="eggNOG" id="COG2244">
    <property type="taxonomic scope" value="Bacteria"/>
</dbReference>
<organism evidence="8 9">
    <name type="scientific">Wenxinia marina DSM 24838</name>
    <dbReference type="NCBI Taxonomy" id="1123501"/>
    <lineage>
        <taxon>Bacteria</taxon>
        <taxon>Pseudomonadati</taxon>
        <taxon>Pseudomonadota</taxon>
        <taxon>Alphaproteobacteria</taxon>
        <taxon>Rhodobacterales</taxon>
        <taxon>Roseobacteraceae</taxon>
        <taxon>Wenxinia</taxon>
    </lineage>
</organism>
<evidence type="ECO:0000256" key="6">
    <source>
        <dbReference type="ARBA" id="ARBA00023136"/>
    </source>
</evidence>
<feature type="transmembrane region" description="Helical" evidence="7">
    <location>
        <begin position="367"/>
        <end position="387"/>
    </location>
</feature>
<dbReference type="PATRIC" id="fig|1123501.6.peg.345"/>
<evidence type="ECO:0000256" key="3">
    <source>
        <dbReference type="ARBA" id="ARBA00022475"/>
    </source>
</evidence>
<protein>
    <submittedName>
        <fullName evidence="8">Membrane protein involved in the export of O-antigen and teichoic acid</fullName>
    </submittedName>
</protein>
<feature type="transmembrane region" description="Helical" evidence="7">
    <location>
        <begin position="51"/>
        <end position="77"/>
    </location>
</feature>
<comment type="caution">
    <text evidence="8">The sequence shown here is derived from an EMBL/GenBank/DDBJ whole genome shotgun (WGS) entry which is preliminary data.</text>
</comment>